<sequence length="86" mass="9875">IHALIIGIDRYPKYHNLTGAANDARRFRQFVRNYLFAKESNIITLLDEAASRQAILDKFEGLISNENIKRDDPIIIYFAGHGSRVE</sequence>
<dbReference type="EMBL" id="ML208578">
    <property type="protein sequence ID" value="TFK62483.1"/>
    <property type="molecule type" value="Genomic_DNA"/>
</dbReference>
<gene>
    <name evidence="1" type="ORF">BDN72DRAFT_737044</name>
</gene>
<evidence type="ECO:0000313" key="2">
    <source>
        <dbReference type="Proteomes" id="UP000308600"/>
    </source>
</evidence>
<evidence type="ECO:0000313" key="1">
    <source>
        <dbReference type="EMBL" id="TFK62483.1"/>
    </source>
</evidence>
<keyword evidence="2" id="KW-1185">Reference proteome</keyword>
<accession>A0ACD3A9E5</accession>
<protein>
    <submittedName>
        <fullName evidence="1">Uncharacterized protein</fullName>
    </submittedName>
</protein>
<dbReference type="Proteomes" id="UP000308600">
    <property type="component" value="Unassembled WGS sequence"/>
</dbReference>
<feature type="non-terminal residue" evidence="1">
    <location>
        <position position="1"/>
    </location>
</feature>
<organism evidence="1 2">
    <name type="scientific">Pluteus cervinus</name>
    <dbReference type="NCBI Taxonomy" id="181527"/>
    <lineage>
        <taxon>Eukaryota</taxon>
        <taxon>Fungi</taxon>
        <taxon>Dikarya</taxon>
        <taxon>Basidiomycota</taxon>
        <taxon>Agaricomycotina</taxon>
        <taxon>Agaricomycetes</taxon>
        <taxon>Agaricomycetidae</taxon>
        <taxon>Agaricales</taxon>
        <taxon>Pluteineae</taxon>
        <taxon>Pluteaceae</taxon>
        <taxon>Pluteus</taxon>
    </lineage>
</organism>
<name>A0ACD3A9E5_9AGAR</name>
<proteinExistence type="predicted"/>
<reference evidence="1 2" key="1">
    <citation type="journal article" date="2019" name="Nat. Ecol. Evol.">
        <title>Megaphylogeny resolves global patterns of mushroom evolution.</title>
        <authorList>
            <person name="Varga T."/>
            <person name="Krizsan K."/>
            <person name="Foldi C."/>
            <person name="Dima B."/>
            <person name="Sanchez-Garcia M."/>
            <person name="Sanchez-Ramirez S."/>
            <person name="Szollosi G.J."/>
            <person name="Szarkandi J.G."/>
            <person name="Papp V."/>
            <person name="Albert L."/>
            <person name="Andreopoulos W."/>
            <person name="Angelini C."/>
            <person name="Antonin V."/>
            <person name="Barry K.W."/>
            <person name="Bougher N.L."/>
            <person name="Buchanan P."/>
            <person name="Buyck B."/>
            <person name="Bense V."/>
            <person name="Catcheside P."/>
            <person name="Chovatia M."/>
            <person name="Cooper J."/>
            <person name="Damon W."/>
            <person name="Desjardin D."/>
            <person name="Finy P."/>
            <person name="Geml J."/>
            <person name="Haridas S."/>
            <person name="Hughes K."/>
            <person name="Justo A."/>
            <person name="Karasinski D."/>
            <person name="Kautmanova I."/>
            <person name="Kiss B."/>
            <person name="Kocsube S."/>
            <person name="Kotiranta H."/>
            <person name="LaButti K.M."/>
            <person name="Lechner B.E."/>
            <person name="Liimatainen K."/>
            <person name="Lipzen A."/>
            <person name="Lukacs Z."/>
            <person name="Mihaltcheva S."/>
            <person name="Morgado L.N."/>
            <person name="Niskanen T."/>
            <person name="Noordeloos M.E."/>
            <person name="Ohm R.A."/>
            <person name="Ortiz-Santana B."/>
            <person name="Ovrebo C."/>
            <person name="Racz N."/>
            <person name="Riley R."/>
            <person name="Savchenko A."/>
            <person name="Shiryaev A."/>
            <person name="Soop K."/>
            <person name="Spirin V."/>
            <person name="Szebenyi C."/>
            <person name="Tomsovsky M."/>
            <person name="Tulloss R.E."/>
            <person name="Uehling J."/>
            <person name="Grigoriev I.V."/>
            <person name="Vagvolgyi C."/>
            <person name="Papp T."/>
            <person name="Martin F.M."/>
            <person name="Miettinen O."/>
            <person name="Hibbett D.S."/>
            <person name="Nagy L.G."/>
        </authorList>
    </citation>
    <scope>NUCLEOTIDE SEQUENCE [LARGE SCALE GENOMIC DNA]</scope>
    <source>
        <strain evidence="1 2">NL-1719</strain>
    </source>
</reference>
<feature type="non-terminal residue" evidence="1">
    <location>
        <position position="86"/>
    </location>
</feature>